<gene>
    <name evidence="12" type="primary">ilvA</name>
    <name evidence="14" type="ORF">A2442_00725</name>
</gene>
<dbReference type="NCBIfam" id="NF006390">
    <property type="entry name" value="PRK08639.1"/>
    <property type="match status" value="1"/>
</dbReference>
<dbReference type="Gene3D" id="3.40.50.1100">
    <property type="match status" value="2"/>
</dbReference>
<comment type="function">
    <text evidence="11 12">Catalyzes the anaerobic formation of alpha-ketobutyrate and ammonia from threonine in a two-step reaction. The first step involved a dehydration of threonine and a production of enamine intermediates (aminocrotonate), which tautomerizes to its imine form (iminobutyrate). Both intermediates are unstable and short-lived. The second step is the nonenzymatic hydrolysis of the enamine/imine intermediates to form 2-ketobutyrate and free ammonia. In the low water environment of the cell, the second step is accelerated by RidA.</text>
</comment>
<dbReference type="GO" id="GO:0003941">
    <property type="term" value="F:L-serine ammonia-lyase activity"/>
    <property type="evidence" value="ECO:0007669"/>
    <property type="project" value="TreeGrafter"/>
</dbReference>
<evidence type="ECO:0000313" key="14">
    <source>
        <dbReference type="EMBL" id="OGD67281.1"/>
    </source>
</evidence>
<dbReference type="PROSITE" id="PS00165">
    <property type="entry name" value="DEHYDRATASE_SER_THR"/>
    <property type="match status" value="1"/>
</dbReference>
<dbReference type="EMBL" id="MFAE01000006">
    <property type="protein sequence ID" value="OGD67281.1"/>
    <property type="molecule type" value="Genomic_DNA"/>
</dbReference>
<dbReference type="CDD" id="cd01562">
    <property type="entry name" value="Thr-dehyd"/>
    <property type="match status" value="1"/>
</dbReference>
<keyword evidence="8 12" id="KW-0663">Pyridoxal phosphate</keyword>
<evidence type="ECO:0000256" key="1">
    <source>
        <dbReference type="ARBA" id="ARBA00001274"/>
    </source>
</evidence>
<dbReference type="STRING" id="1797582.A2442_00725"/>
<dbReference type="FunFam" id="3.40.50.1100:FF:000005">
    <property type="entry name" value="Threonine dehydratase catabolic"/>
    <property type="match status" value="1"/>
</dbReference>
<dbReference type="Pfam" id="PF00291">
    <property type="entry name" value="PALP"/>
    <property type="match status" value="1"/>
</dbReference>
<sequence>MKSQITPKLIEEAYGRLKDIVIKTPLQLNERLSKQYKAKVYLKREDLQSVRSYKLRGAYNKISLLTPEEKRRGVVCGSAGNHAQGFAFACSKLKIKGYIFMPQNTPKQKIERARRFGGKWVSIVLVGDTFDEACHKAKNFSDNKNKVFIHPFNDELVIAGQGTVGVEILEQLEESPDYIFVPIGGGGLISGLGTYVKSKYPKIKLIGVESEGVPSMFQSLKKGEVVTLDKIDKFIDGTAVKTVGKLGFEICKKIVDKVLLVPEGRVCQEMILLYQNNGIVTEPAGALALSAIEQLAEKIQGKTVVCIVSGGNNDISRYPEIIERSLEYQGLKHYFIVEFPQRAGVLKTFIERTLGPGDDIVLFEYFKKNNKESGPALVGVELARKENFNLLLKRLDKLGFKYQVIDRKSPLFGFVV</sequence>
<dbReference type="SUPFAM" id="SSF53686">
    <property type="entry name" value="Tryptophan synthase beta subunit-like PLP-dependent enzymes"/>
    <property type="match status" value="1"/>
</dbReference>
<comment type="pathway">
    <text evidence="3 12">Amino-acid biosynthesis; L-isoleucine biosynthesis; 2-oxobutanoate from L-threonine: step 1/1.</text>
</comment>
<dbReference type="GO" id="GO:0030170">
    <property type="term" value="F:pyridoxal phosphate binding"/>
    <property type="evidence" value="ECO:0007669"/>
    <property type="project" value="InterPro"/>
</dbReference>
<dbReference type="GO" id="GO:0006567">
    <property type="term" value="P:L-threonine catabolic process"/>
    <property type="evidence" value="ECO:0007669"/>
    <property type="project" value="TreeGrafter"/>
</dbReference>
<evidence type="ECO:0000256" key="12">
    <source>
        <dbReference type="RuleBase" id="RU362012"/>
    </source>
</evidence>
<dbReference type="Pfam" id="PF00585">
    <property type="entry name" value="Thr_dehydrat_C"/>
    <property type="match status" value="1"/>
</dbReference>
<dbReference type="InterPro" id="IPR001721">
    <property type="entry name" value="TD_ACT-like"/>
</dbReference>
<keyword evidence="9 12" id="KW-0456">Lyase</keyword>
<dbReference type="PANTHER" id="PTHR48078:SF11">
    <property type="entry name" value="THREONINE DEHYDRATASE, MITOCHONDRIAL"/>
    <property type="match status" value="1"/>
</dbReference>
<dbReference type="GO" id="GO:0009097">
    <property type="term" value="P:isoleucine biosynthetic process"/>
    <property type="evidence" value="ECO:0007669"/>
    <property type="project" value="UniProtKB-UniRule"/>
</dbReference>
<feature type="domain" description="ACT-like" evidence="13">
    <location>
        <begin position="333"/>
        <end position="407"/>
    </location>
</feature>
<protein>
    <recommendedName>
        <fullName evidence="12">L-threonine dehydratase</fullName>
        <ecNumber evidence="12">4.3.1.19</ecNumber>
    </recommendedName>
    <alternativeName>
        <fullName evidence="12">Threonine deaminase</fullName>
    </alternativeName>
</protein>
<dbReference type="GO" id="GO:0004794">
    <property type="term" value="F:threonine deaminase activity"/>
    <property type="evidence" value="ECO:0007669"/>
    <property type="project" value="UniProtKB-UniRule"/>
</dbReference>
<evidence type="ECO:0000256" key="10">
    <source>
        <dbReference type="ARBA" id="ARBA00023304"/>
    </source>
</evidence>
<evidence type="ECO:0000256" key="2">
    <source>
        <dbReference type="ARBA" id="ARBA00001933"/>
    </source>
</evidence>
<dbReference type="InterPro" id="IPR011820">
    <property type="entry name" value="IlvA"/>
</dbReference>
<comment type="similarity">
    <text evidence="4 12">Belongs to the serine/threonine dehydratase family.</text>
</comment>
<evidence type="ECO:0000256" key="7">
    <source>
        <dbReference type="ARBA" id="ARBA00022624"/>
    </source>
</evidence>
<dbReference type="Proteomes" id="UP000179003">
    <property type="component" value="Unassembled WGS sequence"/>
</dbReference>
<evidence type="ECO:0000256" key="8">
    <source>
        <dbReference type="ARBA" id="ARBA00022898"/>
    </source>
</evidence>
<evidence type="ECO:0000256" key="4">
    <source>
        <dbReference type="ARBA" id="ARBA00010869"/>
    </source>
</evidence>
<dbReference type="FunFam" id="3.40.50.1100:FF:000007">
    <property type="entry name" value="L-threonine dehydratase catabolic TdcB"/>
    <property type="match status" value="1"/>
</dbReference>
<dbReference type="InterPro" id="IPR001926">
    <property type="entry name" value="TrpB-like_PALP"/>
</dbReference>
<dbReference type="UniPathway" id="UPA00047">
    <property type="reaction ID" value="UER00054"/>
</dbReference>
<accession>A0A1F5EIR9</accession>
<dbReference type="InterPro" id="IPR000634">
    <property type="entry name" value="Ser/Thr_deHydtase_PyrdxlP-BS"/>
</dbReference>
<evidence type="ECO:0000256" key="5">
    <source>
        <dbReference type="ARBA" id="ARBA00011881"/>
    </source>
</evidence>
<keyword evidence="10 12" id="KW-0100">Branched-chain amino acid biosynthesis</keyword>
<evidence type="ECO:0000313" key="15">
    <source>
        <dbReference type="Proteomes" id="UP000179003"/>
    </source>
</evidence>
<keyword evidence="6 12" id="KW-0028">Amino-acid biosynthesis</keyword>
<dbReference type="EC" id="4.3.1.19" evidence="12"/>
<evidence type="ECO:0000256" key="11">
    <source>
        <dbReference type="ARBA" id="ARBA00025527"/>
    </source>
</evidence>
<comment type="caution">
    <text evidence="14">The sequence shown here is derived from an EMBL/GenBank/DDBJ whole genome shotgun (WGS) entry which is preliminary data.</text>
</comment>
<dbReference type="InterPro" id="IPR036052">
    <property type="entry name" value="TrpB-like_PALP_sf"/>
</dbReference>
<dbReference type="PROSITE" id="PS51672">
    <property type="entry name" value="ACT_LIKE"/>
    <property type="match status" value="1"/>
</dbReference>
<keyword evidence="7 12" id="KW-0412">Isoleucine biosynthesis</keyword>
<dbReference type="PANTHER" id="PTHR48078">
    <property type="entry name" value="THREONINE DEHYDRATASE, MITOCHONDRIAL-RELATED"/>
    <property type="match status" value="1"/>
</dbReference>
<comment type="cofactor">
    <cofactor evidence="2 12">
        <name>pyridoxal 5'-phosphate</name>
        <dbReference type="ChEBI" id="CHEBI:597326"/>
    </cofactor>
</comment>
<evidence type="ECO:0000259" key="13">
    <source>
        <dbReference type="PROSITE" id="PS51672"/>
    </source>
</evidence>
<proteinExistence type="inferred from homology"/>
<evidence type="ECO:0000256" key="9">
    <source>
        <dbReference type="ARBA" id="ARBA00023239"/>
    </source>
</evidence>
<reference evidence="14 15" key="1">
    <citation type="journal article" date="2016" name="Nat. Commun.">
        <title>Thousands of microbial genomes shed light on interconnected biogeochemical processes in an aquifer system.</title>
        <authorList>
            <person name="Anantharaman K."/>
            <person name="Brown C.T."/>
            <person name="Hug L.A."/>
            <person name="Sharon I."/>
            <person name="Castelle C.J."/>
            <person name="Probst A.J."/>
            <person name="Thomas B.C."/>
            <person name="Singh A."/>
            <person name="Wilkins M.J."/>
            <person name="Karaoz U."/>
            <person name="Brodie E.L."/>
            <person name="Williams K.H."/>
            <person name="Hubbard S.S."/>
            <person name="Banfield J.F."/>
        </authorList>
    </citation>
    <scope>NUCLEOTIDE SEQUENCE [LARGE SCALE GENOMIC DNA]</scope>
</reference>
<dbReference type="AlphaFoldDB" id="A0A1F5EIR9"/>
<comment type="subunit">
    <text evidence="5 12">Homotetramer.</text>
</comment>
<name>A0A1F5EIR9_9BACT</name>
<dbReference type="InterPro" id="IPR050147">
    <property type="entry name" value="Ser/Thr_Dehydratase"/>
</dbReference>
<dbReference type="GO" id="GO:0006565">
    <property type="term" value="P:L-serine catabolic process"/>
    <property type="evidence" value="ECO:0007669"/>
    <property type="project" value="TreeGrafter"/>
</dbReference>
<evidence type="ECO:0000256" key="3">
    <source>
        <dbReference type="ARBA" id="ARBA00004810"/>
    </source>
</evidence>
<dbReference type="NCBIfam" id="TIGR02079">
    <property type="entry name" value="THD1"/>
    <property type="match status" value="1"/>
</dbReference>
<evidence type="ECO:0000256" key="6">
    <source>
        <dbReference type="ARBA" id="ARBA00022605"/>
    </source>
</evidence>
<organism evidence="14 15">
    <name type="scientific">Candidatus Campbellbacteria bacterium RIFOXYC2_FULL_35_25</name>
    <dbReference type="NCBI Taxonomy" id="1797582"/>
    <lineage>
        <taxon>Bacteria</taxon>
        <taxon>Candidatus Campbelliibacteriota</taxon>
    </lineage>
</organism>
<comment type="catalytic activity">
    <reaction evidence="1 12">
        <text>L-threonine = 2-oxobutanoate + NH4(+)</text>
        <dbReference type="Rhea" id="RHEA:22108"/>
        <dbReference type="ChEBI" id="CHEBI:16763"/>
        <dbReference type="ChEBI" id="CHEBI:28938"/>
        <dbReference type="ChEBI" id="CHEBI:57926"/>
        <dbReference type="EC" id="4.3.1.19"/>
    </reaction>
</comment>